<gene>
    <name evidence="2" type="ORF">EV692_1351</name>
</gene>
<protein>
    <submittedName>
        <fullName evidence="2">Putative transcriptional regulator</fullName>
    </submittedName>
</protein>
<dbReference type="GO" id="GO:0003677">
    <property type="term" value="F:DNA binding"/>
    <property type="evidence" value="ECO:0007669"/>
    <property type="project" value="InterPro"/>
</dbReference>
<dbReference type="RefSeq" id="WP_132301787.1">
    <property type="nucleotide sequence ID" value="NZ_CP170642.1"/>
</dbReference>
<dbReference type="SUPFAM" id="SSF47413">
    <property type="entry name" value="lambda repressor-like DNA-binding domains"/>
    <property type="match status" value="1"/>
</dbReference>
<dbReference type="Pfam" id="PF01381">
    <property type="entry name" value="HTH_3"/>
    <property type="match status" value="1"/>
</dbReference>
<dbReference type="SMART" id="SM00530">
    <property type="entry name" value="HTH_XRE"/>
    <property type="match status" value="1"/>
</dbReference>
<sequence>MNKILEFRQSANLTQQELSKRVAITQGALGHYETGRRTPKLDTARKIIAVFNQCGVNCTFEDIFPVET</sequence>
<evidence type="ECO:0000313" key="2">
    <source>
        <dbReference type="EMBL" id="TCK70125.1"/>
    </source>
</evidence>
<dbReference type="InterPro" id="IPR010982">
    <property type="entry name" value="Lambda_DNA-bd_dom_sf"/>
</dbReference>
<dbReference type="EMBL" id="SMGJ01000003">
    <property type="protein sequence ID" value="TCK70125.1"/>
    <property type="molecule type" value="Genomic_DNA"/>
</dbReference>
<accession>A0A4R1KXI9</accession>
<feature type="domain" description="HTH cro/C1-type" evidence="1">
    <location>
        <begin position="4"/>
        <end position="52"/>
    </location>
</feature>
<dbReference type="Gene3D" id="1.10.260.40">
    <property type="entry name" value="lambda repressor-like DNA-binding domains"/>
    <property type="match status" value="1"/>
</dbReference>
<dbReference type="PROSITE" id="PS50943">
    <property type="entry name" value="HTH_CROC1"/>
    <property type="match status" value="1"/>
</dbReference>
<reference evidence="2 3" key="1">
    <citation type="submission" date="2019-03" db="EMBL/GenBank/DDBJ databases">
        <title>Genomic Encyclopedia of Type Strains, Phase IV (KMG-IV): sequencing the most valuable type-strain genomes for metagenomic binning, comparative biology and taxonomic classification.</title>
        <authorList>
            <person name="Goeker M."/>
        </authorList>
    </citation>
    <scope>NUCLEOTIDE SEQUENCE [LARGE SCALE GENOMIC DNA]</scope>
    <source>
        <strain evidence="2 3">DSM 10053</strain>
    </source>
</reference>
<proteinExistence type="predicted"/>
<comment type="caution">
    <text evidence="2">The sequence shown here is derived from an EMBL/GenBank/DDBJ whole genome shotgun (WGS) entry which is preliminary data.</text>
</comment>
<dbReference type="Proteomes" id="UP000295496">
    <property type="component" value="Unassembled WGS sequence"/>
</dbReference>
<keyword evidence="3" id="KW-1185">Reference proteome</keyword>
<name>A0A4R1KXI9_9PAST</name>
<evidence type="ECO:0000313" key="3">
    <source>
        <dbReference type="Proteomes" id="UP000295496"/>
    </source>
</evidence>
<evidence type="ECO:0000259" key="1">
    <source>
        <dbReference type="PROSITE" id="PS50943"/>
    </source>
</evidence>
<dbReference type="InterPro" id="IPR001387">
    <property type="entry name" value="Cro/C1-type_HTH"/>
</dbReference>
<organism evidence="2 3">
    <name type="scientific">Lonepinella koalarum</name>
    <dbReference type="NCBI Taxonomy" id="53417"/>
    <lineage>
        <taxon>Bacteria</taxon>
        <taxon>Pseudomonadati</taxon>
        <taxon>Pseudomonadota</taxon>
        <taxon>Gammaproteobacteria</taxon>
        <taxon>Pasteurellales</taxon>
        <taxon>Pasteurellaceae</taxon>
        <taxon>Lonepinella</taxon>
    </lineage>
</organism>
<dbReference type="AlphaFoldDB" id="A0A4R1KXI9"/>
<dbReference type="CDD" id="cd00093">
    <property type="entry name" value="HTH_XRE"/>
    <property type="match status" value="1"/>
</dbReference>